<keyword evidence="1" id="KW-0732">Signal</keyword>
<evidence type="ECO:0000313" key="3">
    <source>
        <dbReference type="EMBL" id="QEE28494.1"/>
    </source>
</evidence>
<protein>
    <submittedName>
        <fullName evidence="3">Porin family protein</fullName>
    </submittedName>
</protein>
<gene>
    <name evidence="3" type="ORF">FTW19_11075</name>
</gene>
<dbReference type="InterPro" id="IPR027385">
    <property type="entry name" value="Beta-barrel_OMP"/>
</dbReference>
<keyword evidence="4" id="KW-1185">Reference proteome</keyword>
<dbReference type="InterPro" id="IPR011250">
    <property type="entry name" value="OMP/PagP_B-barrel"/>
</dbReference>
<evidence type="ECO:0000313" key="4">
    <source>
        <dbReference type="Proteomes" id="UP000321820"/>
    </source>
</evidence>
<accession>A0A5B9EA05</accession>
<evidence type="ECO:0000256" key="1">
    <source>
        <dbReference type="ARBA" id="ARBA00022729"/>
    </source>
</evidence>
<dbReference type="OrthoDB" id="117386at2"/>
<name>A0A5B9EA05_9BACT</name>
<sequence length="230" mass="25181">MGVFLNENAAAHSSRDTQQQEKCSSPAFTVPVHRSCGSLFPHLTERTLVRIPPRRMGYVMKPRLLVFAALVLTFFVSGKSSHAQAVYVEGTASRISNSASDNWVFGPTVGVYFDHGGALPAHIGLDARGQFLSKGSTSVKNFMIGPRISFVPHVVPFKIYGQAEIGFTNYSVNSAQIDHTGFGYQLDAGLETTLLPHIDWRVIEFGYQNLSTGSTTYHPVNLSTGLVLRF</sequence>
<evidence type="ECO:0000259" key="2">
    <source>
        <dbReference type="Pfam" id="PF13505"/>
    </source>
</evidence>
<dbReference type="Proteomes" id="UP000321820">
    <property type="component" value="Chromosome"/>
</dbReference>
<dbReference type="Pfam" id="PF13505">
    <property type="entry name" value="OMP_b-brl"/>
    <property type="match status" value="1"/>
</dbReference>
<feature type="domain" description="Outer membrane protein beta-barrel" evidence="2">
    <location>
        <begin position="68"/>
        <end position="230"/>
    </location>
</feature>
<dbReference type="KEGG" id="talb:FTW19_11075"/>
<proteinExistence type="predicted"/>
<dbReference type="EMBL" id="CP042806">
    <property type="protein sequence ID" value="QEE28494.1"/>
    <property type="molecule type" value="Genomic_DNA"/>
</dbReference>
<organism evidence="3 4">
    <name type="scientific">Terriglobus albidus</name>
    <dbReference type="NCBI Taxonomy" id="1592106"/>
    <lineage>
        <taxon>Bacteria</taxon>
        <taxon>Pseudomonadati</taxon>
        <taxon>Acidobacteriota</taxon>
        <taxon>Terriglobia</taxon>
        <taxon>Terriglobales</taxon>
        <taxon>Acidobacteriaceae</taxon>
        <taxon>Terriglobus</taxon>
    </lineage>
</organism>
<dbReference type="AlphaFoldDB" id="A0A5B9EA05"/>
<dbReference type="SUPFAM" id="SSF56925">
    <property type="entry name" value="OMPA-like"/>
    <property type="match status" value="1"/>
</dbReference>
<reference evidence="3 4" key="1">
    <citation type="submission" date="2019-08" db="EMBL/GenBank/DDBJ databases">
        <title>Complete genome sequence of Terriglobus albidus strain ORNL.</title>
        <authorList>
            <person name="Podar M."/>
        </authorList>
    </citation>
    <scope>NUCLEOTIDE SEQUENCE [LARGE SCALE GENOMIC DNA]</scope>
    <source>
        <strain evidence="3 4">ORNL</strain>
    </source>
</reference>
<dbReference type="Gene3D" id="2.40.160.20">
    <property type="match status" value="1"/>
</dbReference>